<dbReference type="EMBL" id="JAAKFY010000013">
    <property type="protein sequence ID" value="KAF3847980.1"/>
    <property type="molecule type" value="Genomic_DNA"/>
</dbReference>
<proteinExistence type="predicted"/>
<name>A0A7J5YEY5_DISMA</name>
<organism evidence="2 3">
    <name type="scientific">Dissostichus mawsoni</name>
    <name type="common">Antarctic cod</name>
    <dbReference type="NCBI Taxonomy" id="36200"/>
    <lineage>
        <taxon>Eukaryota</taxon>
        <taxon>Metazoa</taxon>
        <taxon>Chordata</taxon>
        <taxon>Craniata</taxon>
        <taxon>Vertebrata</taxon>
        <taxon>Euteleostomi</taxon>
        <taxon>Actinopterygii</taxon>
        <taxon>Neopterygii</taxon>
        <taxon>Teleostei</taxon>
        <taxon>Neoteleostei</taxon>
        <taxon>Acanthomorphata</taxon>
        <taxon>Eupercaria</taxon>
        <taxon>Perciformes</taxon>
        <taxon>Notothenioidei</taxon>
        <taxon>Nototheniidae</taxon>
        <taxon>Dissostichus</taxon>
    </lineage>
</organism>
<evidence type="ECO:0000256" key="1">
    <source>
        <dbReference type="SAM" id="MobiDB-lite"/>
    </source>
</evidence>
<gene>
    <name evidence="2" type="ORF">F7725_021008</name>
</gene>
<comment type="caution">
    <text evidence="2">The sequence shown here is derived from an EMBL/GenBank/DDBJ whole genome shotgun (WGS) entry which is preliminary data.</text>
</comment>
<protein>
    <submittedName>
        <fullName evidence="2">Uncharacterized protein</fullName>
    </submittedName>
</protein>
<evidence type="ECO:0000313" key="3">
    <source>
        <dbReference type="Proteomes" id="UP000518266"/>
    </source>
</evidence>
<keyword evidence="3" id="KW-1185">Reference proteome</keyword>
<evidence type="ECO:0000313" key="2">
    <source>
        <dbReference type="EMBL" id="KAF3847980.1"/>
    </source>
</evidence>
<sequence>MSVDWPLSWMSNSCPQSVKAVFTPNTTRKDTDSSHRYLAQHPQGGHPRPCPSPLRNHRAEKAATVEDQEKTTLMHPTVHRPMEKSQRALIWSESTPLMNLLIA</sequence>
<dbReference type="Proteomes" id="UP000518266">
    <property type="component" value="Unassembled WGS sequence"/>
</dbReference>
<reference evidence="2 3" key="1">
    <citation type="submission" date="2020-03" db="EMBL/GenBank/DDBJ databases">
        <title>Dissostichus mawsoni Genome sequencing and assembly.</title>
        <authorList>
            <person name="Park H."/>
        </authorList>
    </citation>
    <scope>NUCLEOTIDE SEQUENCE [LARGE SCALE GENOMIC DNA]</scope>
    <source>
        <strain evidence="2">DM0001</strain>
        <tissue evidence="2">Muscle</tissue>
    </source>
</reference>
<feature type="region of interest" description="Disordered" evidence="1">
    <location>
        <begin position="23"/>
        <end position="83"/>
    </location>
</feature>
<accession>A0A7J5YEY5</accession>
<dbReference type="AlphaFoldDB" id="A0A7J5YEY5"/>
<feature type="compositionally biased region" description="Basic and acidic residues" evidence="1">
    <location>
        <begin position="57"/>
        <end position="72"/>
    </location>
</feature>